<evidence type="ECO:0000313" key="11">
    <source>
        <dbReference type="Proteomes" id="UP000294927"/>
    </source>
</evidence>
<gene>
    <name evidence="10" type="ORF">CLV71_116153</name>
</gene>
<protein>
    <submittedName>
        <fullName evidence="10">Radical SAM family protein</fullName>
    </submittedName>
</protein>
<evidence type="ECO:0000313" key="10">
    <source>
        <dbReference type="EMBL" id="TDV43219.1"/>
    </source>
</evidence>
<dbReference type="SFLD" id="SFLDS00029">
    <property type="entry name" value="Radical_SAM"/>
    <property type="match status" value="1"/>
</dbReference>
<evidence type="ECO:0000256" key="7">
    <source>
        <dbReference type="ARBA" id="ARBA00023014"/>
    </source>
</evidence>
<dbReference type="OrthoDB" id="5298546at2"/>
<reference evidence="10 11" key="1">
    <citation type="submission" date="2019-03" db="EMBL/GenBank/DDBJ databases">
        <title>Genomic Encyclopedia of Archaeal and Bacterial Type Strains, Phase II (KMG-II): from individual species to whole genera.</title>
        <authorList>
            <person name="Goeker M."/>
        </authorList>
    </citation>
    <scope>NUCLEOTIDE SEQUENCE [LARGE SCALE GENOMIC DNA]</scope>
    <source>
        <strain evidence="10 11">DSM 45499</strain>
    </source>
</reference>
<comment type="cofactor">
    <cofactor evidence="1">
        <name>[4Fe-4S] cluster</name>
        <dbReference type="ChEBI" id="CHEBI:49883"/>
    </cofactor>
</comment>
<dbReference type="Gene3D" id="3.80.30.20">
    <property type="entry name" value="tm_1862 like domain"/>
    <property type="match status" value="1"/>
</dbReference>
<keyword evidence="6" id="KW-0408">Iron</keyword>
<evidence type="ECO:0000256" key="5">
    <source>
        <dbReference type="ARBA" id="ARBA00022723"/>
    </source>
</evidence>
<dbReference type="InterPro" id="IPR036724">
    <property type="entry name" value="Cobalamin-bd_sf"/>
</dbReference>
<evidence type="ECO:0000256" key="2">
    <source>
        <dbReference type="ARBA" id="ARBA00022603"/>
    </source>
</evidence>
<dbReference type="InterPro" id="IPR051198">
    <property type="entry name" value="BchE-like"/>
</dbReference>
<dbReference type="Pfam" id="PF04055">
    <property type="entry name" value="Radical_SAM"/>
    <property type="match status" value="1"/>
</dbReference>
<dbReference type="InterPro" id="IPR058240">
    <property type="entry name" value="rSAM_sf"/>
</dbReference>
<dbReference type="InterPro" id="IPR007197">
    <property type="entry name" value="rSAM"/>
</dbReference>
<dbReference type="PANTHER" id="PTHR43409">
    <property type="entry name" value="ANAEROBIC MAGNESIUM-PROTOPORPHYRIN IX MONOMETHYL ESTER CYCLASE-RELATED"/>
    <property type="match status" value="1"/>
</dbReference>
<dbReference type="GO" id="GO:0031419">
    <property type="term" value="F:cobalamin binding"/>
    <property type="evidence" value="ECO:0007669"/>
    <property type="project" value="InterPro"/>
</dbReference>
<dbReference type="InterPro" id="IPR023404">
    <property type="entry name" value="rSAM_horseshoe"/>
</dbReference>
<dbReference type="AlphaFoldDB" id="A0A4R7V1S9"/>
<dbReference type="CDD" id="cd02068">
    <property type="entry name" value="radical_SAM_B12_BD"/>
    <property type="match status" value="1"/>
</dbReference>
<dbReference type="Proteomes" id="UP000294927">
    <property type="component" value="Unassembled WGS sequence"/>
</dbReference>
<evidence type="ECO:0000256" key="4">
    <source>
        <dbReference type="ARBA" id="ARBA00022691"/>
    </source>
</evidence>
<dbReference type="PANTHER" id="PTHR43409:SF7">
    <property type="entry name" value="BLL1977 PROTEIN"/>
    <property type="match status" value="1"/>
</dbReference>
<name>A0A4R7V1S9_9PSEU</name>
<sequence>MRLTLVQPPNGFLDYYDLAPPLGLLTLAAVVRQDGVVPALLDLNLRGMQDPTLFGDEFHERTVEMILETTPDVVGFTSMALESHVCLELARLLKERRPELVTVFGGPHFSSIARQTLEYYPWTDYVVTGEGERAIRGLVRHLRGEAEPPTNVCFRRDGEIVLRRELKTIEGLDEEVPFAAYDLVDLDEYFALNPLRLLNFDSGRGCIFRCSFCYSPGFWGQGEQVRSPGGVAEDVTRLHAMGARHLFFVQDNLVNSVANTLELCTALIEADTGMTWNAYTTMQRLTPELLDPLAAAGCTEVFVGVDAVSTEAQAAFGKHFFKGWSSLRKRLTDCLDRGIVPTCAFMVDVPQDGDHANTDAVLTTALLTRNLGCGIRLNTLTVYNDTITEKQFAGHPRHYSELKPRLLLDTPPAVYRNEYAREHPELFPFHSTLLDLPVYERFATAMHLAYTLFTSFQRTLLQYVVTDGQSPWLLLERIADLVGDLVPVPARERRQLERTVFEREFRELTVSTRTREAFELESAELTLSLSPPGADVQVLSAGERRWYTPEPYEVIRLSEPLATLSRDDGAARVEKPGNYLVLREGGQLRYFLVNDELVGELNRIGQAGTGRAAVELSAGALSDLTTAGVLKPMKEVR</sequence>
<dbReference type="SUPFAM" id="SSF52242">
    <property type="entry name" value="Cobalamin (vitamin B12)-binding domain"/>
    <property type="match status" value="1"/>
</dbReference>
<dbReference type="PROSITE" id="PS51332">
    <property type="entry name" value="B12_BINDING"/>
    <property type="match status" value="1"/>
</dbReference>
<evidence type="ECO:0000256" key="1">
    <source>
        <dbReference type="ARBA" id="ARBA00001966"/>
    </source>
</evidence>
<dbReference type="GO" id="GO:0003824">
    <property type="term" value="F:catalytic activity"/>
    <property type="evidence" value="ECO:0007669"/>
    <property type="project" value="InterPro"/>
</dbReference>
<evidence type="ECO:0000256" key="3">
    <source>
        <dbReference type="ARBA" id="ARBA00022679"/>
    </source>
</evidence>
<evidence type="ECO:0000256" key="6">
    <source>
        <dbReference type="ARBA" id="ARBA00023004"/>
    </source>
</evidence>
<keyword evidence="11" id="KW-1185">Reference proteome</keyword>
<accession>A0A4R7V1S9</accession>
<dbReference type="GO" id="GO:0051539">
    <property type="term" value="F:4 iron, 4 sulfur cluster binding"/>
    <property type="evidence" value="ECO:0007669"/>
    <property type="project" value="UniProtKB-KW"/>
</dbReference>
<dbReference type="PROSITE" id="PS51918">
    <property type="entry name" value="RADICAL_SAM"/>
    <property type="match status" value="1"/>
</dbReference>
<dbReference type="Pfam" id="PF02310">
    <property type="entry name" value="B12-binding"/>
    <property type="match status" value="1"/>
</dbReference>
<evidence type="ECO:0000259" key="9">
    <source>
        <dbReference type="PROSITE" id="PS51918"/>
    </source>
</evidence>
<dbReference type="EMBL" id="SOCP01000016">
    <property type="protein sequence ID" value="TDV43219.1"/>
    <property type="molecule type" value="Genomic_DNA"/>
</dbReference>
<comment type="caution">
    <text evidence="10">The sequence shown here is derived from an EMBL/GenBank/DDBJ whole genome shotgun (WGS) entry which is preliminary data.</text>
</comment>
<keyword evidence="7" id="KW-0411">Iron-sulfur</keyword>
<organism evidence="10 11">
    <name type="scientific">Actinophytocola oryzae</name>
    <dbReference type="NCBI Taxonomy" id="502181"/>
    <lineage>
        <taxon>Bacteria</taxon>
        <taxon>Bacillati</taxon>
        <taxon>Actinomycetota</taxon>
        <taxon>Actinomycetes</taxon>
        <taxon>Pseudonocardiales</taxon>
        <taxon>Pseudonocardiaceae</taxon>
    </lineage>
</organism>
<dbReference type="SFLD" id="SFLDG01082">
    <property type="entry name" value="B12-binding_domain_containing"/>
    <property type="match status" value="1"/>
</dbReference>
<dbReference type="RefSeq" id="WP_133907112.1">
    <property type="nucleotide sequence ID" value="NZ_SOCP01000016.1"/>
</dbReference>
<dbReference type="InterPro" id="IPR034466">
    <property type="entry name" value="Methyltransferase_Class_B"/>
</dbReference>
<keyword evidence="4" id="KW-0949">S-adenosyl-L-methionine</keyword>
<dbReference type="InterPro" id="IPR006638">
    <property type="entry name" value="Elp3/MiaA/NifB-like_rSAM"/>
</dbReference>
<feature type="domain" description="Radical SAM core" evidence="9">
    <location>
        <begin position="190"/>
        <end position="421"/>
    </location>
</feature>
<dbReference type="GO" id="GO:0046872">
    <property type="term" value="F:metal ion binding"/>
    <property type="evidence" value="ECO:0007669"/>
    <property type="project" value="UniProtKB-KW"/>
</dbReference>
<dbReference type="Gene3D" id="3.40.50.280">
    <property type="entry name" value="Cobalamin-binding domain"/>
    <property type="match status" value="1"/>
</dbReference>
<dbReference type="SMART" id="SM00729">
    <property type="entry name" value="Elp3"/>
    <property type="match status" value="1"/>
</dbReference>
<dbReference type="InterPro" id="IPR006158">
    <property type="entry name" value="Cobalamin-bd"/>
</dbReference>
<keyword evidence="5" id="KW-0479">Metal-binding</keyword>
<dbReference type="SUPFAM" id="SSF102114">
    <property type="entry name" value="Radical SAM enzymes"/>
    <property type="match status" value="1"/>
</dbReference>
<feature type="domain" description="B12-binding" evidence="8">
    <location>
        <begin position="1"/>
        <end position="149"/>
    </location>
</feature>
<keyword evidence="3" id="KW-0808">Transferase</keyword>
<dbReference type="SFLD" id="SFLDG01123">
    <property type="entry name" value="methyltransferase_(Class_B)"/>
    <property type="match status" value="1"/>
</dbReference>
<proteinExistence type="predicted"/>
<keyword evidence="2" id="KW-0489">Methyltransferase</keyword>
<evidence type="ECO:0000259" key="8">
    <source>
        <dbReference type="PROSITE" id="PS51332"/>
    </source>
</evidence>